<feature type="transmembrane region" description="Helical" evidence="13">
    <location>
        <begin position="364"/>
        <end position="385"/>
    </location>
</feature>
<evidence type="ECO:0000256" key="1">
    <source>
        <dbReference type="ARBA" id="ARBA00004141"/>
    </source>
</evidence>
<dbReference type="Pfam" id="PF00999">
    <property type="entry name" value="Na_H_Exchanger"/>
    <property type="match status" value="1"/>
</dbReference>
<keyword evidence="7" id="KW-0915">Sodium</keyword>
<keyword evidence="4" id="KW-0050">Antiport</keyword>
<feature type="transmembrane region" description="Helical" evidence="13">
    <location>
        <begin position="208"/>
        <end position="226"/>
    </location>
</feature>
<evidence type="ECO:0000256" key="6">
    <source>
        <dbReference type="ARBA" id="ARBA00022989"/>
    </source>
</evidence>
<feature type="transmembrane region" description="Helical" evidence="13">
    <location>
        <begin position="329"/>
        <end position="352"/>
    </location>
</feature>
<dbReference type="OrthoDB" id="5327978at2759"/>
<accession>A0A8J2T6G6</accession>
<evidence type="ECO:0000313" key="17">
    <source>
        <dbReference type="Proteomes" id="UP000019375"/>
    </source>
</evidence>
<feature type="transmembrane region" description="Helical" evidence="13">
    <location>
        <begin position="406"/>
        <end position="427"/>
    </location>
</feature>
<sequence length="833" mass="92930">MVWSQLDVTKPHVAYSCVGVFSLMFSLVSLFFKDRLFIGESTVAGIFGIIVGPHCLNWFNPLSWGNADSITLEISRILLCLQVFAVSVELPRKYMLKHWLSVTMLLVPVMIFGWLIIALFVWILIPGLNFPASLLMGGCITATDPVLSQSVVSGRFAQKLPGHLRNLLSCESGCNDGLAFPFVFLSLNLLIYPGKGGEIVKNWLCVTVLWECIFGSFLGVVIGFLGRKAIKFAESKYLIDRESFLSFYLLLAFTCAGFGSMLGIDDLLVSFFAGAAFAWDGWFASKTHESNVSNVIDVLLNYAYFVYLGSIIPWAQFNKSEIGLDVWRLIILSIVIVFLRRIPAVLLLKPLIPDIKSWYEAMFIGHFGPIGVGAVFACLTAKIQLQDSISREKIASGGSKSSHSKYWQTMACLWPITCFAIVTSIVIHGSSVAVFALGRHLNTVTLTLTSTTRRTVENDDDPWLKSNPSLNKPGQSFSLLLPRSSSDPPDGRHTVRASGAAATFSVGIRKRSTRSHEEGKQSGEAFLMQELNLLGQEVSRQKEEGAICLAVHRVDQDREGPFIMPNLINSATKRFMGRAETVNVIYGLDKMVGDTEYHHIDLAETRKTSKYYCQSEMINQSISNLTGGQISQEQDKIAAYSPEVDDMNYLKSQEQLAHIAYTEDDQVIIENLQGEILECARFRKEPCDAESRLFSPKSQGISLTGRNARQLSSPVETFHRIARETTGESYFVYRVDNELIIEDQNGDILRHYHIGFHANGKTGSGRRRKVVTMALPTKGIKNKRKSSNLLNHDLAPKHSDDDFADDEAETYDDEEEFDERPIHSVFGNKKHAD</sequence>
<evidence type="ECO:0000256" key="8">
    <source>
        <dbReference type="ARBA" id="ARBA00023065"/>
    </source>
</evidence>
<evidence type="ECO:0000256" key="3">
    <source>
        <dbReference type="ARBA" id="ARBA00022448"/>
    </source>
</evidence>
<evidence type="ECO:0000256" key="11">
    <source>
        <dbReference type="ARBA" id="ARBA00023201"/>
    </source>
</evidence>
<dbReference type="InterPro" id="IPR006153">
    <property type="entry name" value="Cation/H_exchanger_TM"/>
</dbReference>
<feature type="region of interest" description="Disordered" evidence="12">
    <location>
        <begin position="457"/>
        <end position="496"/>
    </location>
</feature>
<dbReference type="PANTHER" id="PTHR31382:SF4">
    <property type="entry name" value="NA(+)_H(+) ANTIPORTER"/>
    <property type="match status" value="1"/>
</dbReference>
<dbReference type="Pfam" id="PF08619">
    <property type="entry name" value="Nha1_C"/>
    <property type="match status" value="1"/>
</dbReference>
<feature type="transmembrane region" description="Helical" evidence="13">
    <location>
        <begin position="102"/>
        <end position="125"/>
    </location>
</feature>
<comment type="subcellular location">
    <subcellularLocation>
        <location evidence="1">Membrane</location>
        <topology evidence="1">Multi-pass membrane protein</topology>
    </subcellularLocation>
</comment>
<feature type="transmembrane region" description="Helical" evidence="13">
    <location>
        <begin position="44"/>
        <end position="64"/>
    </location>
</feature>
<dbReference type="InterPro" id="IPR013928">
    <property type="entry name" value="Cation/H_antiporter_C"/>
</dbReference>
<dbReference type="PANTHER" id="PTHR31382">
    <property type="entry name" value="NA(+)/H(+) ANTIPORTER"/>
    <property type="match status" value="1"/>
</dbReference>
<keyword evidence="5 13" id="KW-0812">Transmembrane</keyword>
<evidence type="ECO:0000259" key="14">
    <source>
        <dbReference type="Pfam" id="PF00999"/>
    </source>
</evidence>
<evidence type="ECO:0000256" key="9">
    <source>
        <dbReference type="ARBA" id="ARBA00023136"/>
    </source>
</evidence>
<dbReference type="EMBL" id="HG316458">
    <property type="protein sequence ID" value="CDF89815.1"/>
    <property type="molecule type" value="Genomic_DNA"/>
</dbReference>
<evidence type="ECO:0000256" key="2">
    <source>
        <dbReference type="ARBA" id="ARBA00005248"/>
    </source>
</evidence>
<dbReference type="GO" id="GO:0005886">
    <property type="term" value="C:plasma membrane"/>
    <property type="evidence" value="ECO:0007669"/>
    <property type="project" value="InterPro"/>
</dbReference>
<evidence type="ECO:0000259" key="15">
    <source>
        <dbReference type="Pfam" id="PF08619"/>
    </source>
</evidence>
<keyword evidence="6 13" id="KW-1133">Transmembrane helix</keyword>
<evidence type="ECO:0000256" key="5">
    <source>
        <dbReference type="ARBA" id="ARBA00022692"/>
    </source>
</evidence>
<dbReference type="FunFam" id="1.20.1530.20:FF:000015">
    <property type="entry name" value="Na(+)/H(+) antiporter 2"/>
    <property type="match status" value="1"/>
</dbReference>
<feature type="domain" description="Cation/H+ exchanger transmembrane" evidence="14">
    <location>
        <begin position="26"/>
        <end position="435"/>
    </location>
</feature>
<gene>
    <name evidence="16" type="ORF">BN860_02344g</name>
</gene>
<keyword evidence="8" id="KW-0406">Ion transport</keyword>
<keyword evidence="3" id="KW-0813">Transport</keyword>
<evidence type="ECO:0000256" key="7">
    <source>
        <dbReference type="ARBA" id="ARBA00023053"/>
    </source>
</evidence>
<keyword evidence="9 13" id="KW-0472">Membrane</keyword>
<feature type="domain" description="Alkali metal cation/H+ antiporter Nha1 C-terminal" evidence="15">
    <location>
        <begin position="631"/>
        <end position="806"/>
    </location>
</feature>
<feature type="compositionally biased region" description="Low complexity" evidence="12">
    <location>
        <begin position="476"/>
        <end position="488"/>
    </location>
</feature>
<evidence type="ECO:0000256" key="10">
    <source>
        <dbReference type="ARBA" id="ARBA00023180"/>
    </source>
</evidence>
<dbReference type="InterPro" id="IPR038770">
    <property type="entry name" value="Na+/solute_symporter_sf"/>
</dbReference>
<proteinExistence type="inferred from homology"/>
<feature type="transmembrane region" description="Helical" evidence="13">
    <location>
        <begin position="247"/>
        <end position="279"/>
    </location>
</feature>
<feature type="region of interest" description="Disordered" evidence="12">
    <location>
        <begin position="785"/>
        <end position="833"/>
    </location>
</feature>
<evidence type="ECO:0000256" key="4">
    <source>
        <dbReference type="ARBA" id="ARBA00022449"/>
    </source>
</evidence>
<feature type="compositionally biased region" description="Acidic residues" evidence="12">
    <location>
        <begin position="802"/>
        <end position="818"/>
    </location>
</feature>
<dbReference type="GO" id="GO:0030007">
    <property type="term" value="P:intracellular potassium ion homeostasis"/>
    <property type="evidence" value="ECO:0007669"/>
    <property type="project" value="TreeGrafter"/>
</dbReference>
<dbReference type="GO" id="GO:0036376">
    <property type="term" value="P:sodium ion export across plasma membrane"/>
    <property type="evidence" value="ECO:0007669"/>
    <property type="project" value="InterPro"/>
</dbReference>
<feature type="compositionally biased region" description="Polar residues" evidence="12">
    <location>
        <begin position="466"/>
        <end position="475"/>
    </location>
</feature>
<dbReference type="GO" id="GO:0120029">
    <property type="term" value="P:proton export across plasma membrane"/>
    <property type="evidence" value="ECO:0007669"/>
    <property type="project" value="InterPro"/>
</dbReference>
<evidence type="ECO:0000256" key="13">
    <source>
        <dbReference type="SAM" id="Phobius"/>
    </source>
</evidence>
<keyword evidence="11" id="KW-0739">Sodium transport</keyword>
<organism evidence="16 17">
    <name type="scientific">Zygosaccharomyces bailii (strain CLIB 213 / ATCC 58445 / CBS 680 / BCRC 21525 / NBRC 1098 / NCYC 1416 / NRRL Y-2227)</name>
    <dbReference type="NCBI Taxonomy" id="1333698"/>
    <lineage>
        <taxon>Eukaryota</taxon>
        <taxon>Fungi</taxon>
        <taxon>Dikarya</taxon>
        <taxon>Ascomycota</taxon>
        <taxon>Saccharomycotina</taxon>
        <taxon>Saccharomycetes</taxon>
        <taxon>Saccharomycetales</taxon>
        <taxon>Saccharomycetaceae</taxon>
        <taxon>Zygosaccharomyces</taxon>
    </lineage>
</organism>
<dbReference type="InterPro" id="IPR004712">
    <property type="entry name" value="Na+/H+_antiporter_fungi"/>
</dbReference>
<evidence type="ECO:0000313" key="16">
    <source>
        <dbReference type="EMBL" id="CDF89815.1"/>
    </source>
</evidence>
<dbReference type="Gene3D" id="1.20.1530.20">
    <property type="match status" value="1"/>
</dbReference>
<keyword evidence="10" id="KW-0325">Glycoprotein</keyword>
<keyword evidence="17" id="KW-1185">Reference proteome</keyword>
<name>A0A8J2T6G6_ZYGB2</name>
<feature type="transmembrane region" description="Helical" evidence="13">
    <location>
        <begin position="12"/>
        <end position="32"/>
    </location>
</feature>
<reference evidence="17" key="1">
    <citation type="journal article" date="2013" name="Genome Announc.">
        <title>Genome sequence of the food spoilage yeast Zygosaccharomyces bailii CLIB 213(T).</title>
        <authorList>
            <person name="Galeote V."/>
            <person name="Bigey F."/>
            <person name="Devillers H."/>
            <person name="Neuveglise C."/>
            <person name="Dequin S."/>
        </authorList>
    </citation>
    <scope>NUCLEOTIDE SEQUENCE [LARGE SCALE GENOMIC DNA]</scope>
    <source>
        <strain evidence="17">CLIB 213 / ATCC 58445 / CBS 680 / CCRC 21525 / NBRC 1098 / NCYC 1416 / NRRL Y-2227</strain>
    </source>
</reference>
<feature type="transmembrane region" description="Helical" evidence="13">
    <location>
        <begin position="299"/>
        <end position="317"/>
    </location>
</feature>
<dbReference type="GO" id="GO:0015385">
    <property type="term" value="F:sodium:proton antiporter activity"/>
    <property type="evidence" value="ECO:0007669"/>
    <property type="project" value="InterPro"/>
</dbReference>
<evidence type="ECO:0000256" key="12">
    <source>
        <dbReference type="SAM" id="MobiDB-lite"/>
    </source>
</evidence>
<dbReference type="GO" id="GO:0042391">
    <property type="term" value="P:regulation of membrane potential"/>
    <property type="evidence" value="ECO:0007669"/>
    <property type="project" value="InterPro"/>
</dbReference>
<protein>
    <submittedName>
        <fullName evidence="16">ZYBA0S05-02344g1_1</fullName>
    </submittedName>
</protein>
<dbReference type="AlphaFoldDB" id="A0A8J2T6G6"/>
<dbReference type="Proteomes" id="UP000019375">
    <property type="component" value="Unassembled WGS sequence"/>
</dbReference>
<comment type="similarity">
    <text evidence="2">Belongs to the fungal Na(+)/H(+) exchanger family.</text>
</comment>